<dbReference type="EMBL" id="JAQQWL010000011">
    <property type="protein sequence ID" value="KAK8049128.1"/>
    <property type="molecule type" value="Genomic_DNA"/>
</dbReference>
<proteinExistence type="predicted"/>
<name>A0ABR1TTU3_9PEZI</name>
<keyword evidence="3" id="KW-1185">Reference proteome</keyword>
<gene>
    <name evidence="2" type="ORF">PG994_010858</name>
</gene>
<evidence type="ECO:0000313" key="3">
    <source>
        <dbReference type="Proteomes" id="UP001480595"/>
    </source>
</evidence>
<organism evidence="2 3">
    <name type="scientific">Apiospora phragmitis</name>
    <dbReference type="NCBI Taxonomy" id="2905665"/>
    <lineage>
        <taxon>Eukaryota</taxon>
        <taxon>Fungi</taxon>
        <taxon>Dikarya</taxon>
        <taxon>Ascomycota</taxon>
        <taxon>Pezizomycotina</taxon>
        <taxon>Sordariomycetes</taxon>
        <taxon>Xylariomycetidae</taxon>
        <taxon>Amphisphaeriales</taxon>
        <taxon>Apiosporaceae</taxon>
        <taxon>Apiospora</taxon>
    </lineage>
</organism>
<evidence type="ECO:0000256" key="1">
    <source>
        <dbReference type="SAM" id="MobiDB-lite"/>
    </source>
</evidence>
<dbReference type="GeneID" id="92095330"/>
<dbReference type="Proteomes" id="UP001480595">
    <property type="component" value="Unassembled WGS sequence"/>
</dbReference>
<comment type="caution">
    <text evidence="2">The sequence shown here is derived from an EMBL/GenBank/DDBJ whole genome shotgun (WGS) entry which is preliminary data.</text>
</comment>
<reference evidence="2 3" key="1">
    <citation type="submission" date="2023-01" db="EMBL/GenBank/DDBJ databases">
        <title>Analysis of 21 Apiospora genomes using comparative genomics revels a genus with tremendous synthesis potential of carbohydrate active enzymes and secondary metabolites.</title>
        <authorList>
            <person name="Sorensen T."/>
        </authorList>
    </citation>
    <scope>NUCLEOTIDE SEQUENCE [LARGE SCALE GENOMIC DNA]</scope>
    <source>
        <strain evidence="2 3">CBS 135458</strain>
    </source>
</reference>
<dbReference type="RefSeq" id="XP_066711377.1">
    <property type="nucleotide sequence ID" value="XM_066862267.1"/>
</dbReference>
<feature type="region of interest" description="Disordered" evidence="1">
    <location>
        <begin position="17"/>
        <end position="47"/>
    </location>
</feature>
<sequence>MRIPFLQACQLSSLVHKNENPGAQADAHADKQEDKGAKRGALAAHPCPRRKLESPSIEIDLICLVEMIMQRLINEGVIERVTSLMIEAVGPIDMAHTE</sequence>
<evidence type="ECO:0000313" key="2">
    <source>
        <dbReference type="EMBL" id="KAK8049128.1"/>
    </source>
</evidence>
<protein>
    <submittedName>
        <fullName evidence="2">Uncharacterized protein</fullName>
    </submittedName>
</protein>
<accession>A0ABR1TTU3</accession>
<feature type="compositionally biased region" description="Basic and acidic residues" evidence="1">
    <location>
        <begin position="27"/>
        <end position="37"/>
    </location>
</feature>